<dbReference type="Proteomes" id="UP000821837">
    <property type="component" value="Chromosome 3"/>
</dbReference>
<feature type="region of interest" description="Disordered" evidence="1">
    <location>
        <begin position="1"/>
        <end position="61"/>
    </location>
</feature>
<accession>A0A9D4Q0B2</accession>
<feature type="region of interest" description="Disordered" evidence="1">
    <location>
        <begin position="73"/>
        <end position="94"/>
    </location>
</feature>
<protein>
    <submittedName>
        <fullName evidence="2">Uncharacterized protein</fullName>
    </submittedName>
</protein>
<proteinExistence type="predicted"/>
<reference evidence="2" key="2">
    <citation type="submission" date="2021-09" db="EMBL/GenBank/DDBJ databases">
        <authorList>
            <person name="Jia N."/>
            <person name="Wang J."/>
            <person name="Shi W."/>
            <person name="Du L."/>
            <person name="Sun Y."/>
            <person name="Zhan W."/>
            <person name="Jiang J."/>
            <person name="Wang Q."/>
            <person name="Zhang B."/>
            <person name="Ji P."/>
            <person name="Sakyi L.B."/>
            <person name="Cui X."/>
            <person name="Yuan T."/>
            <person name="Jiang B."/>
            <person name="Yang W."/>
            <person name="Lam T.T.-Y."/>
            <person name="Chang Q."/>
            <person name="Ding S."/>
            <person name="Wang X."/>
            <person name="Zhu J."/>
            <person name="Ruan X."/>
            <person name="Zhao L."/>
            <person name="Wei J."/>
            <person name="Que T."/>
            <person name="Du C."/>
            <person name="Cheng J."/>
            <person name="Dai P."/>
            <person name="Han X."/>
            <person name="Huang E."/>
            <person name="Gao Y."/>
            <person name="Liu J."/>
            <person name="Shao H."/>
            <person name="Ye R."/>
            <person name="Li L."/>
            <person name="Wei W."/>
            <person name="Wang X."/>
            <person name="Wang C."/>
            <person name="Huo Q."/>
            <person name="Li W."/>
            <person name="Guo W."/>
            <person name="Chen H."/>
            <person name="Chen S."/>
            <person name="Zhou L."/>
            <person name="Zhou L."/>
            <person name="Ni X."/>
            <person name="Tian J."/>
            <person name="Zhou Y."/>
            <person name="Sheng Y."/>
            <person name="Liu T."/>
            <person name="Pan Y."/>
            <person name="Xia L."/>
            <person name="Li J."/>
            <person name="Zhao F."/>
            <person name="Cao W."/>
        </authorList>
    </citation>
    <scope>NUCLEOTIDE SEQUENCE</scope>
    <source>
        <strain evidence="2">Rsan-2018</strain>
        <tissue evidence="2">Larvae</tissue>
    </source>
</reference>
<evidence type="ECO:0000313" key="2">
    <source>
        <dbReference type="EMBL" id="KAH7962162.1"/>
    </source>
</evidence>
<gene>
    <name evidence="2" type="ORF">HPB52_014664</name>
</gene>
<feature type="compositionally biased region" description="Low complexity" evidence="1">
    <location>
        <begin position="21"/>
        <end position="37"/>
    </location>
</feature>
<comment type="caution">
    <text evidence="2">The sequence shown here is derived from an EMBL/GenBank/DDBJ whole genome shotgun (WGS) entry which is preliminary data.</text>
</comment>
<evidence type="ECO:0000256" key="1">
    <source>
        <dbReference type="SAM" id="MobiDB-lite"/>
    </source>
</evidence>
<dbReference type="AlphaFoldDB" id="A0A9D4Q0B2"/>
<organism evidence="2 3">
    <name type="scientific">Rhipicephalus sanguineus</name>
    <name type="common">Brown dog tick</name>
    <name type="synonym">Ixodes sanguineus</name>
    <dbReference type="NCBI Taxonomy" id="34632"/>
    <lineage>
        <taxon>Eukaryota</taxon>
        <taxon>Metazoa</taxon>
        <taxon>Ecdysozoa</taxon>
        <taxon>Arthropoda</taxon>
        <taxon>Chelicerata</taxon>
        <taxon>Arachnida</taxon>
        <taxon>Acari</taxon>
        <taxon>Parasitiformes</taxon>
        <taxon>Ixodida</taxon>
        <taxon>Ixodoidea</taxon>
        <taxon>Ixodidae</taxon>
        <taxon>Rhipicephalinae</taxon>
        <taxon>Rhipicephalus</taxon>
        <taxon>Rhipicephalus</taxon>
    </lineage>
</organism>
<sequence length="94" mass="10064">MDGQSGSWPKQKRKGTAAMTSRFSGNGSSSGQSAAAKGRGRRVVGGLDSTAPSISSLAPNWMPEEIKHYFRKYNRKSRGGSPGHSPLRTREVVS</sequence>
<reference evidence="2" key="1">
    <citation type="journal article" date="2020" name="Cell">
        <title>Large-Scale Comparative Analyses of Tick Genomes Elucidate Their Genetic Diversity and Vector Capacities.</title>
        <authorList>
            <consortium name="Tick Genome and Microbiome Consortium (TIGMIC)"/>
            <person name="Jia N."/>
            <person name="Wang J."/>
            <person name="Shi W."/>
            <person name="Du L."/>
            <person name="Sun Y."/>
            <person name="Zhan W."/>
            <person name="Jiang J.F."/>
            <person name="Wang Q."/>
            <person name="Zhang B."/>
            <person name="Ji P."/>
            <person name="Bell-Sakyi L."/>
            <person name="Cui X.M."/>
            <person name="Yuan T.T."/>
            <person name="Jiang B.G."/>
            <person name="Yang W.F."/>
            <person name="Lam T.T."/>
            <person name="Chang Q.C."/>
            <person name="Ding S.J."/>
            <person name="Wang X.J."/>
            <person name="Zhu J.G."/>
            <person name="Ruan X.D."/>
            <person name="Zhao L."/>
            <person name="Wei J.T."/>
            <person name="Ye R.Z."/>
            <person name="Que T.C."/>
            <person name="Du C.H."/>
            <person name="Zhou Y.H."/>
            <person name="Cheng J.X."/>
            <person name="Dai P.F."/>
            <person name="Guo W.B."/>
            <person name="Han X.H."/>
            <person name="Huang E.J."/>
            <person name="Li L.F."/>
            <person name="Wei W."/>
            <person name="Gao Y.C."/>
            <person name="Liu J.Z."/>
            <person name="Shao H.Z."/>
            <person name="Wang X."/>
            <person name="Wang C.C."/>
            <person name="Yang T.C."/>
            <person name="Huo Q.B."/>
            <person name="Li W."/>
            <person name="Chen H.Y."/>
            <person name="Chen S.E."/>
            <person name="Zhou L.G."/>
            <person name="Ni X.B."/>
            <person name="Tian J.H."/>
            <person name="Sheng Y."/>
            <person name="Liu T."/>
            <person name="Pan Y.S."/>
            <person name="Xia L.Y."/>
            <person name="Li J."/>
            <person name="Zhao F."/>
            <person name="Cao W.C."/>
        </authorList>
    </citation>
    <scope>NUCLEOTIDE SEQUENCE</scope>
    <source>
        <strain evidence="2">Rsan-2018</strain>
    </source>
</reference>
<evidence type="ECO:0000313" key="3">
    <source>
        <dbReference type="Proteomes" id="UP000821837"/>
    </source>
</evidence>
<name>A0A9D4Q0B2_RHISA</name>
<dbReference type="EMBL" id="JABSTV010001249">
    <property type="protein sequence ID" value="KAH7962162.1"/>
    <property type="molecule type" value="Genomic_DNA"/>
</dbReference>
<keyword evidence="3" id="KW-1185">Reference proteome</keyword>